<dbReference type="InterPro" id="IPR050194">
    <property type="entry name" value="Glycosyltransferase_grp1"/>
</dbReference>
<dbReference type="PANTHER" id="PTHR45947:SF3">
    <property type="entry name" value="SULFOQUINOVOSYL TRANSFERASE SQD2"/>
    <property type="match status" value="1"/>
</dbReference>
<dbReference type="Pfam" id="PF13439">
    <property type="entry name" value="Glyco_transf_4"/>
    <property type="match status" value="1"/>
</dbReference>
<feature type="domain" description="Glycosyl transferase family 1" evidence="3">
    <location>
        <begin position="214"/>
        <end position="351"/>
    </location>
</feature>
<dbReference type="Gene3D" id="3.40.50.2000">
    <property type="entry name" value="Glycogen Phosphorylase B"/>
    <property type="match status" value="2"/>
</dbReference>
<evidence type="ECO:0000256" key="2">
    <source>
        <dbReference type="ARBA" id="ARBA00022679"/>
    </source>
</evidence>
<evidence type="ECO:0000256" key="1">
    <source>
        <dbReference type="ARBA" id="ARBA00022676"/>
    </source>
</evidence>
<organism evidence="5 6">
    <name type="scientific">Kineococcus endophyticus</name>
    <dbReference type="NCBI Taxonomy" id="1181883"/>
    <lineage>
        <taxon>Bacteria</taxon>
        <taxon>Bacillati</taxon>
        <taxon>Actinomycetota</taxon>
        <taxon>Actinomycetes</taxon>
        <taxon>Kineosporiales</taxon>
        <taxon>Kineosporiaceae</taxon>
        <taxon>Kineococcus</taxon>
    </lineage>
</organism>
<protein>
    <submittedName>
        <fullName evidence="5">Glycosyltransferase family 4 protein</fullName>
        <ecNumber evidence="5">2.4.-.-</ecNumber>
    </submittedName>
</protein>
<dbReference type="GO" id="GO:0016757">
    <property type="term" value="F:glycosyltransferase activity"/>
    <property type="evidence" value="ECO:0007669"/>
    <property type="project" value="UniProtKB-KW"/>
</dbReference>
<dbReference type="EC" id="2.4.-.-" evidence="5"/>
<dbReference type="Pfam" id="PF00534">
    <property type="entry name" value="Glycos_transf_1"/>
    <property type="match status" value="1"/>
</dbReference>
<dbReference type="PANTHER" id="PTHR45947">
    <property type="entry name" value="SULFOQUINOVOSYL TRANSFERASE SQD2"/>
    <property type="match status" value="1"/>
</dbReference>
<sequence length="379" mass="40205">MNRRVLVLTRSLPLHHAGGMESVTWDLCRALAARGTDVTVVTTRVPGSPPEFLADGVRVRALPGTVPGRYTRSWWNASRTAVAADLARGVDGVLSVSAGGFGVLDLARSAGARCVLQAHGTSVNEIVSKLGGRRLKPLISLPRNISGLANDVATYRRFHDVVAVGPSVAQSLTQFPLGRAVGMPPVHLLENGVDTDVFRPDPTARERVRAELHASGPLFVVVGRLHPQKRVDRSVRLLREFPDATLVLAGDGPDRTALQTLAHDLDVEDRVRFLGAVDRSRVPGVLAAADVSLLTSQWREGLPMAVLESLACGTPAVTSRTAAPVEGTNVPRVDAADPDDLAAAVRRLLSHGRPGTSLLPDRYALSGVAARYAALLGVP</sequence>
<dbReference type="InterPro" id="IPR028098">
    <property type="entry name" value="Glyco_trans_4-like_N"/>
</dbReference>
<proteinExistence type="predicted"/>
<feature type="domain" description="Glycosyltransferase subfamily 4-like N-terminal" evidence="4">
    <location>
        <begin position="18"/>
        <end position="196"/>
    </location>
</feature>
<evidence type="ECO:0000259" key="3">
    <source>
        <dbReference type="Pfam" id="PF00534"/>
    </source>
</evidence>
<gene>
    <name evidence="5" type="ORF">AB1207_17310</name>
</gene>
<evidence type="ECO:0000313" key="6">
    <source>
        <dbReference type="Proteomes" id="UP001555826"/>
    </source>
</evidence>
<dbReference type="SUPFAM" id="SSF53756">
    <property type="entry name" value="UDP-Glycosyltransferase/glycogen phosphorylase"/>
    <property type="match status" value="1"/>
</dbReference>
<keyword evidence="2 5" id="KW-0808">Transferase</keyword>
<accession>A0ABV3PA57</accession>
<keyword evidence="1 5" id="KW-0328">Glycosyltransferase</keyword>
<dbReference type="EMBL" id="JBFNQN010000012">
    <property type="protein sequence ID" value="MEW9266512.1"/>
    <property type="molecule type" value="Genomic_DNA"/>
</dbReference>
<dbReference type="CDD" id="cd03801">
    <property type="entry name" value="GT4_PimA-like"/>
    <property type="match status" value="1"/>
</dbReference>
<name>A0ABV3PA57_9ACTN</name>
<dbReference type="RefSeq" id="WP_367639651.1">
    <property type="nucleotide sequence ID" value="NZ_JBFNQN010000012.1"/>
</dbReference>
<reference evidence="5 6" key="1">
    <citation type="submission" date="2024-07" db="EMBL/GenBank/DDBJ databases">
        <authorList>
            <person name="Thanompreechachai J."/>
            <person name="Duangmal K."/>
        </authorList>
    </citation>
    <scope>NUCLEOTIDE SEQUENCE [LARGE SCALE GENOMIC DNA]</scope>
    <source>
        <strain evidence="5 6">KCTC 19886</strain>
    </source>
</reference>
<dbReference type="Proteomes" id="UP001555826">
    <property type="component" value="Unassembled WGS sequence"/>
</dbReference>
<evidence type="ECO:0000259" key="4">
    <source>
        <dbReference type="Pfam" id="PF13439"/>
    </source>
</evidence>
<dbReference type="InterPro" id="IPR001296">
    <property type="entry name" value="Glyco_trans_1"/>
</dbReference>
<comment type="caution">
    <text evidence="5">The sequence shown here is derived from an EMBL/GenBank/DDBJ whole genome shotgun (WGS) entry which is preliminary data.</text>
</comment>
<evidence type="ECO:0000313" key="5">
    <source>
        <dbReference type="EMBL" id="MEW9266512.1"/>
    </source>
</evidence>
<keyword evidence="6" id="KW-1185">Reference proteome</keyword>